<keyword evidence="5" id="KW-0472">Membrane</keyword>
<organism evidence="6 7">
    <name type="scientific">Rubus argutus</name>
    <name type="common">Southern blackberry</name>
    <dbReference type="NCBI Taxonomy" id="59490"/>
    <lineage>
        <taxon>Eukaryota</taxon>
        <taxon>Viridiplantae</taxon>
        <taxon>Streptophyta</taxon>
        <taxon>Embryophyta</taxon>
        <taxon>Tracheophyta</taxon>
        <taxon>Spermatophyta</taxon>
        <taxon>Magnoliopsida</taxon>
        <taxon>eudicotyledons</taxon>
        <taxon>Gunneridae</taxon>
        <taxon>Pentapetalae</taxon>
        <taxon>rosids</taxon>
        <taxon>fabids</taxon>
        <taxon>Rosales</taxon>
        <taxon>Rosaceae</taxon>
        <taxon>Rosoideae</taxon>
        <taxon>Rosoideae incertae sedis</taxon>
        <taxon>Rubus</taxon>
    </lineage>
</organism>
<evidence type="ECO:0008006" key="8">
    <source>
        <dbReference type="Google" id="ProtNLM"/>
    </source>
</evidence>
<keyword evidence="2" id="KW-0378">Hydrolase</keyword>
<comment type="similarity">
    <text evidence="1 4">Belongs to the glycosyl hydrolase 1 family.</text>
</comment>
<name>A0AAW1XPF6_RUBAR</name>
<dbReference type="GO" id="GO:0005975">
    <property type="term" value="P:carbohydrate metabolic process"/>
    <property type="evidence" value="ECO:0007669"/>
    <property type="project" value="InterPro"/>
</dbReference>
<keyword evidence="5" id="KW-0812">Transmembrane</keyword>
<evidence type="ECO:0000256" key="3">
    <source>
        <dbReference type="ARBA" id="ARBA00023295"/>
    </source>
</evidence>
<dbReference type="EMBL" id="JBEDUW010000003">
    <property type="protein sequence ID" value="KAK9938331.1"/>
    <property type="molecule type" value="Genomic_DNA"/>
</dbReference>
<gene>
    <name evidence="6" type="ORF">M0R45_015078</name>
</gene>
<dbReference type="InterPro" id="IPR001360">
    <property type="entry name" value="Glyco_hydro_1"/>
</dbReference>
<sequence>MHTDSQYRGREFFQILYLKKGSSLLQLYTIGISTDLEDRYEGWLSSQIVKDFEIMPSPASKLLEIELSTGSPSTSLMVTRSKVMTWAYKLQGGVLFLVICFVRKEIHLLNHTLLLITSCLMLSLIIFTRNFQGETRGQVGIALDVKWHEPVSDSDEDIDAAHRANEFTLGWFLDPLFFGNYPLSMKKLVGKRLPEISHEVSKFLVGSLDFVGINHYTTLYARNDRTRIRKFMLHDAISDAAVITTPYKGGVAIGETAASHWLRIVPWGIRKLARYIKEKYGNPSVIITENGMDDPNKPFIPIEKALNDEKRILFHRDYLSNLSAAIRQDNCDVRGYFVWSLLDNWEWNMGYTRRFGLYYVITRRILQGFLNLQFSGLQDFSKLTIILLHRADKAHVKMHLYSNQ</sequence>
<dbReference type="PRINTS" id="PR00131">
    <property type="entry name" value="GLHYDRLASE1"/>
</dbReference>
<feature type="transmembrane region" description="Helical" evidence="5">
    <location>
        <begin position="108"/>
        <end position="127"/>
    </location>
</feature>
<dbReference type="PANTHER" id="PTHR10353">
    <property type="entry name" value="GLYCOSYL HYDROLASE"/>
    <property type="match status" value="1"/>
</dbReference>
<dbReference type="Pfam" id="PF00232">
    <property type="entry name" value="Glyco_hydro_1"/>
    <property type="match status" value="1"/>
</dbReference>
<keyword evidence="5" id="KW-1133">Transmembrane helix</keyword>
<evidence type="ECO:0000256" key="2">
    <source>
        <dbReference type="ARBA" id="ARBA00022801"/>
    </source>
</evidence>
<dbReference type="AlphaFoldDB" id="A0AAW1XPF6"/>
<dbReference type="Proteomes" id="UP001457282">
    <property type="component" value="Unassembled WGS sequence"/>
</dbReference>
<dbReference type="InterPro" id="IPR017853">
    <property type="entry name" value="GH"/>
</dbReference>
<proteinExistence type="inferred from homology"/>
<evidence type="ECO:0000313" key="6">
    <source>
        <dbReference type="EMBL" id="KAK9938331.1"/>
    </source>
</evidence>
<evidence type="ECO:0000313" key="7">
    <source>
        <dbReference type="Proteomes" id="UP001457282"/>
    </source>
</evidence>
<dbReference type="PANTHER" id="PTHR10353:SF36">
    <property type="entry name" value="LP05116P"/>
    <property type="match status" value="1"/>
</dbReference>
<dbReference type="Gene3D" id="3.20.20.80">
    <property type="entry name" value="Glycosidases"/>
    <property type="match status" value="1"/>
</dbReference>
<dbReference type="SUPFAM" id="SSF51445">
    <property type="entry name" value="(Trans)glycosidases"/>
    <property type="match status" value="1"/>
</dbReference>
<keyword evidence="3" id="KW-0326">Glycosidase</keyword>
<evidence type="ECO:0000256" key="5">
    <source>
        <dbReference type="SAM" id="Phobius"/>
    </source>
</evidence>
<dbReference type="GO" id="GO:0008422">
    <property type="term" value="F:beta-glucosidase activity"/>
    <property type="evidence" value="ECO:0007669"/>
    <property type="project" value="TreeGrafter"/>
</dbReference>
<reference evidence="6 7" key="1">
    <citation type="journal article" date="2023" name="G3 (Bethesda)">
        <title>A chromosome-length genome assembly and annotation of blackberry (Rubus argutus, cv. 'Hillquist').</title>
        <authorList>
            <person name="Bruna T."/>
            <person name="Aryal R."/>
            <person name="Dudchenko O."/>
            <person name="Sargent D.J."/>
            <person name="Mead D."/>
            <person name="Buti M."/>
            <person name="Cavallini A."/>
            <person name="Hytonen T."/>
            <person name="Andres J."/>
            <person name="Pham M."/>
            <person name="Weisz D."/>
            <person name="Mascagni F."/>
            <person name="Usai G."/>
            <person name="Natali L."/>
            <person name="Bassil N."/>
            <person name="Fernandez G.E."/>
            <person name="Lomsadze A."/>
            <person name="Armour M."/>
            <person name="Olukolu B."/>
            <person name="Poorten T."/>
            <person name="Britton C."/>
            <person name="Davik J."/>
            <person name="Ashrafi H."/>
            <person name="Aiden E.L."/>
            <person name="Borodovsky M."/>
            <person name="Worthington M."/>
        </authorList>
    </citation>
    <scope>NUCLEOTIDE SEQUENCE [LARGE SCALE GENOMIC DNA]</scope>
    <source>
        <strain evidence="6">PI 553951</strain>
    </source>
</reference>
<comment type="caution">
    <text evidence="6">The sequence shown here is derived from an EMBL/GenBank/DDBJ whole genome shotgun (WGS) entry which is preliminary data.</text>
</comment>
<accession>A0AAW1XPF6</accession>
<protein>
    <recommendedName>
        <fullName evidence="8">Beta-glucosidase 41</fullName>
    </recommendedName>
</protein>
<evidence type="ECO:0000256" key="4">
    <source>
        <dbReference type="RuleBase" id="RU003690"/>
    </source>
</evidence>
<evidence type="ECO:0000256" key="1">
    <source>
        <dbReference type="ARBA" id="ARBA00010838"/>
    </source>
</evidence>
<keyword evidence="7" id="KW-1185">Reference proteome</keyword>